<dbReference type="PANTHER" id="PTHR35791">
    <property type="entry name" value="UPF0754 MEMBRANE PROTEIN YHEB"/>
    <property type="match status" value="1"/>
</dbReference>
<feature type="transmembrane region" description="Helical" evidence="1">
    <location>
        <begin position="219"/>
        <end position="240"/>
    </location>
</feature>
<gene>
    <name evidence="2" type="ORF">Y5S_02664</name>
</gene>
<comment type="caution">
    <text evidence="2">The sequence shown here is derived from an EMBL/GenBank/DDBJ whole genome shotgun (WGS) entry which is preliminary data.</text>
</comment>
<dbReference type="STRING" id="1177154.Y5S_02664"/>
<evidence type="ECO:0008006" key="4">
    <source>
        <dbReference type="Google" id="ProtNLM"/>
    </source>
</evidence>
<sequence length="418" mass="47495">MITDLDLILADMQANWLLYLSMPFVAAAIGYGTKVVAIKMMFKPLKFVGIRPFFGWQGIVPSKSATMASIACDLMMERLLKPEDVFNRLDPHRVAEEIRGPLIRAVDDITREVAAEYQPGLWESAPERVKTMIIQRIQNEAPHMVELIMEDIKTNITRVFDLKDLVINALVRDKELLNRVFLEAGHVEFKFIRNSGIWFGFAIGIVQAVVWALTHNVWVIPLFGLFTGWFTDWLALKMIFNPKRPTRYLGLFEWQGLFLKRRKQVAARYGELVASEIVTPAAVIEAILKGPLSDRLFGLVQKQVQRTMDEQAGLAKPLVVFAVGSTKYQEMKRSVADKVMLHLPETLSHMEAYAEEAMDLKNLLVNKMQELTEDEFEGLLRPAFQQDEWILITVGAVLGFLVGELQVHVMLHFAVPVG</sequence>
<accession>A0A095SIG5</accession>
<feature type="transmembrane region" description="Helical" evidence="1">
    <location>
        <begin position="196"/>
        <end position="213"/>
    </location>
</feature>
<dbReference type="eggNOG" id="COG4399">
    <property type="taxonomic scope" value="Bacteria"/>
</dbReference>
<evidence type="ECO:0000313" key="3">
    <source>
        <dbReference type="Proteomes" id="UP000029444"/>
    </source>
</evidence>
<feature type="transmembrane region" description="Helical" evidence="1">
    <location>
        <begin position="16"/>
        <end position="37"/>
    </location>
</feature>
<keyword evidence="1" id="KW-1133">Transmembrane helix</keyword>
<dbReference type="EMBL" id="ARXV01000011">
    <property type="protein sequence ID" value="KGD64124.1"/>
    <property type="molecule type" value="Genomic_DNA"/>
</dbReference>
<evidence type="ECO:0000313" key="2">
    <source>
        <dbReference type="EMBL" id="KGD64124.1"/>
    </source>
</evidence>
<proteinExistence type="predicted"/>
<keyword evidence="1" id="KW-0472">Membrane</keyword>
<dbReference type="OrthoDB" id="3631561at2"/>
<dbReference type="PANTHER" id="PTHR35791:SF1">
    <property type="entry name" value="UPF0754 MEMBRANE PROTEIN YHEB"/>
    <property type="match status" value="1"/>
</dbReference>
<keyword evidence="1" id="KW-0812">Transmembrane</keyword>
<dbReference type="PATRIC" id="fig|1177154.3.peg.2698"/>
<reference evidence="2 3" key="1">
    <citation type="submission" date="2012-09" db="EMBL/GenBank/DDBJ databases">
        <title>Genome Sequence of alkane-degrading Bacterium Alcanivorax sp. 19-m-6.</title>
        <authorList>
            <person name="Lai Q."/>
            <person name="Shao Z."/>
        </authorList>
    </citation>
    <scope>NUCLEOTIDE SEQUENCE [LARGE SCALE GENOMIC DNA]</scope>
    <source>
        <strain evidence="2 3">19-m-6</strain>
    </source>
</reference>
<evidence type="ECO:0000256" key="1">
    <source>
        <dbReference type="SAM" id="Phobius"/>
    </source>
</evidence>
<organism evidence="2 3">
    <name type="scientific">Alcanivorax nanhaiticus</name>
    <dbReference type="NCBI Taxonomy" id="1177154"/>
    <lineage>
        <taxon>Bacteria</taxon>
        <taxon>Pseudomonadati</taxon>
        <taxon>Pseudomonadota</taxon>
        <taxon>Gammaproteobacteria</taxon>
        <taxon>Oceanospirillales</taxon>
        <taxon>Alcanivoracaceae</taxon>
        <taxon>Alcanivorax</taxon>
    </lineage>
</organism>
<keyword evidence="3" id="KW-1185">Reference proteome</keyword>
<name>A0A095SIG5_9GAMM</name>
<dbReference type="AlphaFoldDB" id="A0A095SIG5"/>
<protein>
    <recommendedName>
        <fullName evidence="4">DUF445 domain-containing protein</fullName>
    </recommendedName>
</protein>
<feature type="transmembrane region" description="Helical" evidence="1">
    <location>
        <begin position="389"/>
        <end position="415"/>
    </location>
</feature>
<dbReference type="Proteomes" id="UP000029444">
    <property type="component" value="Unassembled WGS sequence"/>
</dbReference>